<comment type="caution">
    <text evidence="3">The sequence shown here is derived from an EMBL/GenBank/DDBJ whole genome shotgun (WGS) entry which is preliminary data.</text>
</comment>
<dbReference type="RefSeq" id="WP_194031328.1">
    <property type="nucleotide sequence ID" value="NZ_JADEWZ010000041.1"/>
</dbReference>
<dbReference type="SMART" id="SM00912">
    <property type="entry name" value="Haemagg_act"/>
    <property type="match status" value="1"/>
</dbReference>
<dbReference type="AlphaFoldDB" id="A0A8J7DZ40"/>
<feature type="domain" description="Filamentous haemagglutinin FhaB/tRNA nuclease CdiA-like TPS" evidence="2">
    <location>
        <begin position="30"/>
        <end position="141"/>
    </location>
</feature>
<sequence length="881" mass="89823">MKYTTARSILPSLLILTLGLSATSATAQIASDGTTNTIVVPAGNIFTILGGTTAGSNLFHSFSQFSVPTGGTAFFGNDANIANIFARVTGGSISNIDGIIATQNPANLFLLNPNGIIFGPNATLAIRGSFFASSAESIVFKDGVEFSAAQPSALLSVNVPVGLQMGSNPGSIINQSRASFFGQTVGLSTIAPKTTIGLVGGEVNLTGGGITAVGGRIEIGAVGSNSFVGLVPDAMGYRLNYNSTNSFADINLSQQAFINGLENTNVQLRGDRVRLTEGANIVSLTTGNFNGGTINIDARQIEMDNRAGIVSITTTTTTGATINLRASESMNLVGVGSTQALQDTSAILQGTFNPANVGTTITSVTTRSGTAGKINIESPAISFSNGGLLVTTTIGSGTAGSLQLNATNRITVDSASVFSGPVQGSTGNGGSIAINATDIILSDSRPSLPSLRDLSLRANAFRSAIASSTFGTGAAGDIDVQTKTLRILDGSGITNNSIADIAPNAGAGGNLSIVASDWVEIQGTSRDGVSISELDSSTDSTSRAGNLTVSTGRLLIRDSARITAATAGGDGGRIALRARDSITLNNRGAIVTSASNTATGNSGSILLDTGNLNLTDSQIAANNLSSGGQGGSLNISTRQNLKMTRSSITATTTSGNGGDINLRVGELLLMRDNSLISTTAGQSGAGGNGGNINITAPSIVGVPTENSDITANAFTGDGGNIQITTNNIFGLQFRPQLTPKSDITASSQFGVNGTVTVNRLDVDPAQGLTQLSVNLTDPSERIISSCAAAQGNRFIVTGRGGFPPNPNEPLRSSSTWSDIRDLSEFRGETAEVEVEQAESIEANSWRINEEGNVELVAVMTNTEASTPTINCAEIHAEASSP</sequence>
<accession>A0A8J7DZ40</accession>
<name>A0A8J7DZ40_9CYAN</name>
<dbReference type="InterPro" id="IPR011050">
    <property type="entry name" value="Pectin_lyase_fold/virulence"/>
</dbReference>
<dbReference type="InterPro" id="IPR008638">
    <property type="entry name" value="FhaB/CdiA-like_TPS"/>
</dbReference>
<keyword evidence="1" id="KW-0732">Signal</keyword>
<reference evidence="3" key="1">
    <citation type="submission" date="2020-10" db="EMBL/GenBank/DDBJ databases">
        <authorList>
            <person name="Castelo-Branco R."/>
            <person name="Eusebio N."/>
            <person name="Adriana R."/>
            <person name="Vieira A."/>
            <person name="Brugerolle De Fraissinette N."/>
            <person name="Rezende De Castro R."/>
            <person name="Schneider M.P."/>
            <person name="Vasconcelos V."/>
            <person name="Leao P.N."/>
        </authorList>
    </citation>
    <scope>NUCLEOTIDE SEQUENCE</scope>
    <source>
        <strain evidence="3">LEGE 07157</strain>
    </source>
</reference>
<evidence type="ECO:0000313" key="3">
    <source>
        <dbReference type="EMBL" id="MBE9118239.1"/>
    </source>
</evidence>
<protein>
    <submittedName>
        <fullName evidence="3">Filamentous hemagglutinin N-terminal domain-containing protein</fullName>
    </submittedName>
</protein>
<evidence type="ECO:0000313" key="4">
    <source>
        <dbReference type="Proteomes" id="UP000654482"/>
    </source>
</evidence>
<keyword evidence="4" id="KW-1185">Reference proteome</keyword>
<feature type="chain" id="PRO_5035186427" evidence="1">
    <location>
        <begin position="28"/>
        <end position="881"/>
    </location>
</feature>
<dbReference type="InterPro" id="IPR012334">
    <property type="entry name" value="Pectin_lyas_fold"/>
</dbReference>
<evidence type="ECO:0000256" key="1">
    <source>
        <dbReference type="SAM" id="SignalP"/>
    </source>
</evidence>
<feature type="signal peptide" evidence="1">
    <location>
        <begin position="1"/>
        <end position="27"/>
    </location>
</feature>
<dbReference type="EMBL" id="JADEWZ010000041">
    <property type="protein sequence ID" value="MBE9118239.1"/>
    <property type="molecule type" value="Genomic_DNA"/>
</dbReference>
<dbReference type="SUPFAM" id="SSF51126">
    <property type="entry name" value="Pectin lyase-like"/>
    <property type="match status" value="2"/>
</dbReference>
<gene>
    <name evidence="3" type="ORF">IQ249_20295</name>
</gene>
<proteinExistence type="predicted"/>
<organism evidence="3 4">
    <name type="scientific">Lusitaniella coriacea LEGE 07157</name>
    <dbReference type="NCBI Taxonomy" id="945747"/>
    <lineage>
        <taxon>Bacteria</taxon>
        <taxon>Bacillati</taxon>
        <taxon>Cyanobacteriota</taxon>
        <taxon>Cyanophyceae</taxon>
        <taxon>Spirulinales</taxon>
        <taxon>Lusitaniellaceae</taxon>
        <taxon>Lusitaniella</taxon>
    </lineage>
</organism>
<dbReference type="Gene3D" id="2.160.20.10">
    <property type="entry name" value="Single-stranded right-handed beta-helix, Pectin lyase-like"/>
    <property type="match status" value="2"/>
</dbReference>
<dbReference type="Proteomes" id="UP000654482">
    <property type="component" value="Unassembled WGS sequence"/>
</dbReference>
<evidence type="ECO:0000259" key="2">
    <source>
        <dbReference type="SMART" id="SM00912"/>
    </source>
</evidence>
<dbReference type="NCBIfam" id="TIGR01901">
    <property type="entry name" value="adhes_NPXG"/>
    <property type="match status" value="1"/>
</dbReference>
<dbReference type="Pfam" id="PF05860">
    <property type="entry name" value="TPS"/>
    <property type="match status" value="1"/>
</dbReference>